<proteinExistence type="predicted"/>
<comment type="caution">
    <text evidence="2">The sequence shown here is derived from an EMBL/GenBank/DDBJ whole genome shotgun (WGS) entry which is preliminary data.</text>
</comment>
<dbReference type="RefSeq" id="WP_169298513.1">
    <property type="nucleotide sequence ID" value="NZ_JABBNI010000026.1"/>
</dbReference>
<organism evidence="2 3">
    <name type="scientific">Clostridium muellerianum</name>
    <dbReference type="NCBI Taxonomy" id="2716538"/>
    <lineage>
        <taxon>Bacteria</taxon>
        <taxon>Bacillati</taxon>
        <taxon>Bacillota</taxon>
        <taxon>Clostridia</taxon>
        <taxon>Eubacteriales</taxon>
        <taxon>Clostridiaceae</taxon>
        <taxon>Clostridium</taxon>
    </lineage>
</organism>
<reference evidence="2 3" key="2">
    <citation type="submission" date="2020-06" db="EMBL/GenBank/DDBJ databases">
        <title>Complete Genome Sequence of Clostridium muelleri sp. nov. P21T, an Acid-Alcohol Producing Acetogen Isolated from Old Hay.</title>
        <authorList>
            <person name="Duncan K.E."/>
            <person name="Tanner R.S."/>
        </authorList>
    </citation>
    <scope>NUCLEOTIDE SEQUENCE [LARGE SCALE GENOMIC DNA]</scope>
    <source>
        <strain evidence="2 3">P21</strain>
    </source>
</reference>
<dbReference type="AlphaFoldDB" id="A0A7Y0HQK9"/>
<dbReference type="Pfam" id="PF13808">
    <property type="entry name" value="DDE_Tnp_1_assoc"/>
    <property type="match status" value="1"/>
</dbReference>
<dbReference type="InterPro" id="IPR032806">
    <property type="entry name" value="YbfD_N"/>
</dbReference>
<feature type="domain" description="H repeat-associated protein N-terminal" evidence="1">
    <location>
        <begin position="4"/>
        <end position="52"/>
    </location>
</feature>
<name>A0A7Y0HQK9_9CLOT</name>
<dbReference type="EMBL" id="JABBNI010000026">
    <property type="protein sequence ID" value="NMM63918.1"/>
    <property type="molecule type" value="Genomic_DNA"/>
</dbReference>
<evidence type="ECO:0000313" key="3">
    <source>
        <dbReference type="Proteomes" id="UP000537131"/>
    </source>
</evidence>
<dbReference type="Proteomes" id="UP000537131">
    <property type="component" value="Unassembled WGS sequence"/>
</dbReference>
<evidence type="ECO:0000259" key="1">
    <source>
        <dbReference type="Pfam" id="PF13808"/>
    </source>
</evidence>
<keyword evidence="3" id="KW-1185">Reference proteome</keyword>
<accession>A0A7Y0HQK9</accession>
<reference evidence="2 3" key="1">
    <citation type="submission" date="2020-04" db="EMBL/GenBank/DDBJ databases">
        <authorList>
            <person name="Doyle D.A."/>
        </authorList>
    </citation>
    <scope>NUCLEOTIDE SEQUENCE [LARGE SCALE GENOMIC DNA]</scope>
    <source>
        <strain evidence="2 3">P21</strain>
    </source>
</reference>
<evidence type="ECO:0000313" key="2">
    <source>
        <dbReference type="EMBL" id="NMM63918.1"/>
    </source>
</evidence>
<sequence>MISLMKNIEDLRQKKKIKYPINEVVGMVLFVSLGNANEWTEIKVFCNSHEDQPTA</sequence>
<gene>
    <name evidence="2" type="ORF">HBE96_14785</name>
</gene>
<protein>
    <submittedName>
        <fullName evidence="2">Transposase family protein</fullName>
    </submittedName>
</protein>